<proteinExistence type="predicted"/>
<evidence type="ECO:0000313" key="2">
    <source>
        <dbReference type="Proteomes" id="UP000239757"/>
    </source>
</evidence>
<reference evidence="1 2" key="1">
    <citation type="submission" date="2015-01" db="EMBL/GenBank/DDBJ databases">
        <title>Genome of allotetraploid Gossypium barbadense reveals genomic plasticity and fiber elongation in cotton evolution.</title>
        <authorList>
            <person name="Chen X."/>
            <person name="Liu X."/>
            <person name="Zhao B."/>
            <person name="Zheng H."/>
            <person name="Hu Y."/>
            <person name="Lu G."/>
            <person name="Yang C."/>
            <person name="Chen J."/>
            <person name="Shan C."/>
            <person name="Zhang L."/>
            <person name="Zhou Y."/>
            <person name="Wang L."/>
            <person name="Guo W."/>
            <person name="Bai Y."/>
            <person name="Ruan J."/>
            <person name="Shangguan X."/>
            <person name="Mao Y."/>
            <person name="Jiang J."/>
            <person name="Zhu Y."/>
            <person name="Lei J."/>
            <person name="Kang H."/>
            <person name="Chen S."/>
            <person name="He X."/>
            <person name="Wang R."/>
            <person name="Wang Y."/>
            <person name="Chen J."/>
            <person name="Wang L."/>
            <person name="Yu S."/>
            <person name="Wang B."/>
            <person name="Wei J."/>
            <person name="Song S."/>
            <person name="Lu X."/>
            <person name="Gao Z."/>
            <person name="Gu W."/>
            <person name="Deng X."/>
            <person name="Ma D."/>
            <person name="Wang S."/>
            <person name="Liang W."/>
            <person name="Fang L."/>
            <person name="Cai C."/>
            <person name="Zhu X."/>
            <person name="Zhou B."/>
            <person name="Zhang Y."/>
            <person name="Chen Z."/>
            <person name="Xu S."/>
            <person name="Zhu R."/>
            <person name="Wang S."/>
            <person name="Zhang T."/>
            <person name="Zhao G."/>
        </authorList>
    </citation>
    <scope>NUCLEOTIDE SEQUENCE [LARGE SCALE GENOMIC DNA]</scope>
    <source>
        <strain evidence="2">cv. Xinhai21</strain>
        <tissue evidence="1">Leaf</tissue>
    </source>
</reference>
<protein>
    <submittedName>
        <fullName evidence="1">Uncharacterized protein</fullName>
    </submittedName>
</protein>
<dbReference type="OrthoDB" id="10545073at2759"/>
<dbReference type="Proteomes" id="UP000239757">
    <property type="component" value="Unassembled WGS sequence"/>
</dbReference>
<organism evidence="1 2">
    <name type="scientific">Gossypium barbadense</name>
    <name type="common">Sea Island cotton</name>
    <name type="synonym">Hibiscus barbadensis</name>
    <dbReference type="NCBI Taxonomy" id="3634"/>
    <lineage>
        <taxon>Eukaryota</taxon>
        <taxon>Viridiplantae</taxon>
        <taxon>Streptophyta</taxon>
        <taxon>Embryophyta</taxon>
        <taxon>Tracheophyta</taxon>
        <taxon>Spermatophyta</taxon>
        <taxon>Magnoliopsida</taxon>
        <taxon>eudicotyledons</taxon>
        <taxon>Gunneridae</taxon>
        <taxon>Pentapetalae</taxon>
        <taxon>rosids</taxon>
        <taxon>malvids</taxon>
        <taxon>Malvales</taxon>
        <taxon>Malvaceae</taxon>
        <taxon>Malvoideae</taxon>
        <taxon>Gossypium</taxon>
    </lineage>
</organism>
<dbReference type="EMBL" id="KZ667483">
    <property type="protein sequence ID" value="PPR90874.1"/>
    <property type="molecule type" value="Genomic_DNA"/>
</dbReference>
<gene>
    <name evidence="1" type="ORF">GOBAR_AA29818</name>
</gene>
<sequence>MGLVVNWHWCICRSPPDLPIGTSVVHHLLQLLAFHAEPITRFFLSCGTLGGQPKLMPVATQVAKKWELFRGLYESPMIK</sequence>
<accession>A0A2P5WIH7</accession>
<dbReference type="AlphaFoldDB" id="A0A2P5WIH7"/>
<name>A0A2P5WIH7_GOSBA</name>
<evidence type="ECO:0000313" key="1">
    <source>
        <dbReference type="EMBL" id="PPR90874.1"/>
    </source>
</evidence>